<dbReference type="Gene3D" id="1.10.443.10">
    <property type="entry name" value="Intergrase catalytic core"/>
    <property type="match status" value="1"/>
</dbReference>
<dbReference type="Gene3D" id="1.10.150.130">
    <property type="match status" value="1"/>
</dbReference>
<sequence length="360" mass="40526">MQRVLAPDGGAESWTVIGAGLRPVEPVERYLAWLSRIERTPTTVRAYAHDLKTFWEFVDARGIEWDRISLEQLGEFTAWLRSPAENVVVLASGRPARASSTVNRILTAVFGFYEFHARNGVEVARALVDERRMGRGGFKPFLHGIAPSRPRGRVGRLRQERRLPATLAVEQVAAILAAQTRLRDRFLFALLAGTGMRIGQALGLRHCDVVSQERRIEIVAREDNANGARGKRGGGWVPITGELVRLHSDYMHTEYGDLDSDYVFVNLWGGRVGHAMSYHAVDEIVRRTRRRVGFHFTPHQLRHTYATVARRGGVPVEIVSKLLCHRSVQTTSDIYLHVSPEDLRAELERAGVLERLESLT</sequence>
<dbReference type="PROSITE" id="PS51898">
    <property type="entry name" value="TYR_RECOMBINASE"/>
    <property type="match status" value="1"/>
</dbReference>
<dbReference type="EMBL" id="CP088295">
    <property type="protein sequence ID" value="UUY03023.1"/>
    <property type="molecule type" value="Genomic_DNA"/>
</dbReference>
<dbReference type="PROSITE" id="PS51900">
    <property type="entry name" value="CB"/>
    <property type="match status" value="1"/>
</dbReference>
<dbReference type="EMBL" id="CP088295">
    <property type="protein sequence ID" value="UUY05139.1"/>
    <property type="molecule type" value="Genomic_DNA"/>
</dbReference>
<reference evidence="9" key="1">
    <citation type="submission" date="2021-11" db="EMBL/GenBank/DDBJ databases">
        <title>Cultivation dependent microbiological survey of springs from the worlds oldest radium mine currently devoted to the extraction of radon-saturated water.</title>
        <authorList>
            <person name="Kapinusova G."/>
            <person name="Smrhova T."/>
            <person name="Strejcek M."/>
            <person name="Suman J."/>
            <person name="Jani K."/>
            <person name="Pajer P."/>
            <person name="Uhlik O."/>
        </authorList>
    </citation>
    <scope>NUCLEOTIDE SEQUENCE [LARGE SCALE GENOMIC DNA]</scope>
    <source>
        <strain evidence="9">J379</strain>
    </source>
</reference>
<dbReference type="InterPro" id="IPR011010">
    <property type="entry name" value="DNA_brk_join_enz"/>
</dbReference>
<evidence type="ECO:0000256" key="2">
    <source>
        <dbReference type="ARBA" id="ARBA00023125"/>
    </source>
</evidence>
<evidence type="ECO:0000259" key="5">
    <source>
        <dbReference type="PROSITE" id="PS51898"/>
    </source>
</evidence>
<keyword evidence="2 4" id="KW-0238">DNA-binding</keyword>
<evidence type="ECO:0000256" key="1">
    <source>
        <dbReference type="ARBA" id="ARBA00022908"/>
    </source>
</evidence>
<evidence type="ECO:0000313" key="9">
    <source>
        <dbReference type="Proteomes" id="UP001058860"/>
    </source>
</evidence>
<dbReference type="Pfam" id="PF00589">
    <property type="entry name" value="Phage_integrase"/>
    <property type="match status" value="1"/>
</dbReference>
<dbReference type="Proteomes" id="UP001058860">
    <property type="component" value="Chromosome"/>
</dbReference>
<feature type="domain" description="Tyr recombinase" evidence="5">
    <location>
        <begin position="162"/>
        <end position="348"/>
    </location>
</feature>
<dbReference type="InterPro" id="IPR050090">
    <property type="entry name" value="Tyrosine_recombinase_XerCD"/>
</dbReference>
<evidence type="ECO:0000256" key="3">
    <source>
        <dbReference type="ARBA" id="ARBA00023172"/>
    </source>
</evidence>
<dbReference type="InterPro" id="IPR004107">
    <property type="entry name" value="Integrase_SAM-like_N"/>
</dbReference>
<keyword evidence="9" id="KW-1185">Reference proteome</keyword>
<keyword evidence="3" id="KW-0233">DNA recombination</keyword>
<organism evidence="7 9">
    <name type="scientific">Svornostia abyssi</name>
    <dbReference type="NCBI Taxonomy" id="2898438"/>
    <lineage>
        <taxon>Bacteria</taxon>
        <taxon>Bacillati</taxon>
        <taxon>Actinomycetota</taxon>
        <taxon>Thermoleophilia</taxon>
        <taxon>Solirubrobacterales</taxon>
        <taxon>Baekduiaceae</taxon>
        <taxon>Svornostia</taxon>
    </lineage>
</organism>
<proteinExistence type="predicted"/>
<dbReference type="InterPro" id="IPR013762">
    <property type="entry name" value="Integrase-like_cat_sf"/>
</dbReference>
<evidence type="ECO:0000259" key="6">
    <source>
        <dbReference type="PROSITE" id="PS51900"/>
    </source>
</evidence>
<dbReference type="RefSeq" id="WP_353863539.1">
    <property type="nucleotide sequence ID" value="NZ_CP088295.1"/>
</dbReference>
<dbReference type="PANTHER" id="PTHR30349:SF81">
    <property type="entry name" value="TYROSINE RECOMBINASE XERC"/>
    <property type="match status" value="1"/>
</dbReference>
<dbReference type="InterPro" id="IPR002104">
    <property type="entry name" value="Integrase_catalytic"/>
</dbReference>
<gene>
    <name evidence="8" type="ORF">LRS13_06310</name>
    <name evidence="7" type="ORF">LRS13_20455</name>
</gene>
<accession>A0ABY5PEH2</accession>
<protein>
    <submittedName>
        <fullName evidence="7">Site-specific integrase</fullName>
    </submittedName>
</protein>
<dbReference type="Pfam" id="PF02899">
    <property type="entry name" value="Phage_int_SAM_1"/>
    <property type="match status" value="1"/>
</dbReference>
<dbReference type="InterPro" id="IPR044068">
    <property type="entry name" value="CB"/>
</dbReference>
<name>A0ABY5PEH2_9ACTN</name>
<keyword evidence="1" id="KW-0229">DNA integration</keyword>
<evidence type="ECO:0000313" key="8">
    <source>
        <dbReference type="EMBL" id="UUY05139.1"/>
    </source>
</evidence>
<dbReference type="PANTHER" id="PTHR30349">
    <property type="entry name" value="PHAGE INTEGRASE-RELATED"/>
    <property type="match status" value="1"/>
</dbReference>
<evidence type="ECO:0000256" key="4">
    <source>
        <dbReference type="PROSITE-ProRule" id="PRU01248"/>
    </source>
</evidence>
<feature type="domain" description="Core-binding (CB)" evidence="6">
    <location>
        <begin position="21"/>
        <end position="117"/>
    </location>
</feature>
<evidence type="ECO:0000313" key="7">
    <source>
        <dbReference type="EMBL" id="UUY03023.1"/>
    </source>
</evidence>
<dbReference type="SUPFAM" id="SSF56349">
    <property type="entry name" value="DNA breaking-rejoining enzymes"/>
    <property type="match status" value="1"/>
</dbReference>
<dbReference type="InterPro" id="IPR010998">
    <property type="entry name" value="Integrase_recombinase_N"/>
</dbReference>
<reference evidence="7" key="2">
    <citation type="journal article" date="2024" name="Int. J. Syst. Evol. Microbiol.">
        <title>Svornostia abyssi gen. nov., sp. nov. isolated from the world's deepest silver-uranium mine currently devoted to the extraction of radon-saturated water.</title>
        <authorList>
            <person name="Kapinusova G."/>
            <person name="Suman J."/>
            <person name="Strejcek M."/>
            <person name="Pajer P."/>
            <person name="Cajthaml T."/>
            <person name="Ulbrich P."/>
            <person name="Neumann-Schaal M."/>
            <person name="Uhlik O."/>
        </authorList>
    </citation>
    <scope>NUCLEOTIDE SEQUENCE</scope>
    <source>
        <strain evidence="7">J379</strain>
    </source>
</reference>